<dbReference type="EMBL" id="CP063169">
    <property type="protein sequence ID" value="QOR69547.1"/>
    <property type="molecule type" value="Genomic_DNA"/>
</dbReference>
<keyword evidence="5" id="KW-1185">Reference proteome</keyword>
<dbReference type="Proteomes" id="UP000593758">
    <property type="component" value="Chromosome"/>
</dbReference>
<evidence type="ECO:0000313" key="5">
    <source>
        <dbReference type="Proteomes" id="UP000593758"/>
    </source>
</evidence>
<keyword evidence="4" id="KW-0482">Metalloprotease</keyword>
<feature type="transmembrane region" description="Helical" evidence="2">
    <location>
        <begin position="90"/>
        <end position="110"/>
    </location>
</feature>
<feature type="transmembrane region" description="Helical" evidence="2">
    <location>
        <begin position="235"/>
        <end position="258"/>
    </location>
</feature>
<keyword evidence="4" id="KW-0378">Hydrolase</keyword>
<dbReference type="InterPro" id="IPR003675">
    <property type="entry name" value="Rce1/LyrA-like_dom"/>
</dbReference>
<feature type="transmembrane region" description="Helical" evidence="2">
    <location>
        <begin position="131"/>
        <end position="159"/>
    </location>
</feature>
<organism evidence="4 5">
    <name type="scientific">Ruania alkalisoli</name>
    <dbReference type="NCBI Taxonomy" id="2779775"/>
    <lineage>
        <taxon>Bacteria</taxon>
        <taxon>Bacillati</taxon>
        <taxon>Actinomycetota</taxon>
        <taxon>Actinomycetes</taxon>
        <taxon>Micrococcales</taxon>
        <taxon>Ruaniaceae</taxon>
        <taxon>Ruania</taxon>
    </lineage>
</organism>
<feature type="transmembrane region" description="Helical" evidence="2">
    <location>
        <begin position="57"/>
        <end position="78"/>
    </location>
</feature>
<protein>
    <submittedName>
        <fullName evidence="4">CPBP family intramembrane metalloprotease</fullName>
    </submittedName>
</protein>
<dbReference type="KEGG" id="halt:IM660_12755"/>
<dbReference type="GO" id="GO:0080120">
    <property type="term" value="P:CAAX-box protein maturation"/>
    <property type="evidence" value="ECO:0007669"/>
    <property type="project" value="UniProtKB-ARBA"/>
</dbReference>
<evidence type="ECO:0000313" key="4">
    <source>
        <dbReference type="EMBL" id="QOR69547.1"/>
    </source>
</evidence>
<dbReference type="AlphaFoldDB" id="A0A7M1SQY4"/>
<dbReference type="Pfam" id="PF02517">
    <property type="entry name" value="Rce1-like"/>
    <property type="match status" value="1"/>
</dbReference>
<dbReference type="PANTHER" id="PTHR35797:SF1">
    <property type="entry name" value="PROTEASE"/>
    <property type="match status" value="1"/>
</dbReference>
<dbReference type="PANTHER" id="PTHR35797">
    <property type="entry name" value="PROTEASE-RELATED"/>
    <property type="match status" value="1"/>
</dbReference>
<dbReference type="GO" id="GO:0008237">
    <property type="term" value="F:metallopeptidase activity"/>
    <property type="evidence" value="ECO:0007669"/>
    <property type="project" value="UniProtKB-KW"/>
</dbReference>
<feature type="transmembrane region" description="Helical" evidence="2">
    <location>
        <begin position="289"/>
        <end position="311"/>
    </location>
</feature>
<keyword evidence="4" id="KW-0645">Protease</keyword>
<evidence type="ECO:0000256" key="2">
    <source>
        <dbReference type="SAM" id="Phobius"/>
    </source>
</evidence>
<dbReference type="RefSeq" id="WP_193496001.1">
    <property type="nucleotide sequence ID" value="NZ_CP063169.1"/>
</dbReference>
<feature type="region of interest" description="Disordered" evidence="1">
    <location>
        <begin position="1"/>
        <end position="33"/>
    </location>
</feature>
<feature type="transmembrane region" description="Helical" evidence="2">
    <location>
        <begin position="192"/>
        <end position="214"/>
    </location>
</feature>
<dbReference type="GO" id="GO:0004175">
    <property type="term" value="F:endopeptidase activity"/>
    <property type="evidence" value="ECO:0007669"/>
    <property type="project" value="UniProtKB-ARBA"/>
</dbReference>
<proteinExistence type="predicted"/>
<evidence type="ECO:0000256" key="1">
    <source>
        <dbReference type="SAM" id="MobiDB-lite"/>
    </source>
</evidence>
<reference evidence="4 5" key="1">
    <citation type="submission" date="2020-10" db="EMBL/GenBank/DDBJ databases">
        <title>Haloactinobacterium sp. RN3S43, a bacterium isolated from saline soil.</title>
        <authorList>
            <person name="Sun J.-Q."/>
        </authorList>
    </citation>
    <scope>NUCLEOTIDE SEQUENCE [LARGE SCALE GENOMIC DNA]</scope>
    <source>
        <strain evidence="4 5">RN3S43</strain>
    </source>
</reference>
<feature type="domain" description="CAAX prenyl protease 2/Lysostaphin resistance protein A-like" evidence="3">
    <location>
        <begin position="205"/>
        <end position="301"/>
    </location>
</feature>
<name>A0A7M1SQY4_9MICO</name>
<dbReference type="InterPro" id="IPR042150">
    <property type="entry name" value="MmRce1-like"/>
</dbReference>
<keyword evidence="2" id="KW-0812">Transmembrane</keyword>
<keyword evidence="2" id="KW-0472">Membrane</keyword>
<feature type="transmembrane region" description="Helical" evidence="2">
    <location>
        <begin position="264"/>
        <end position="282"/>
    </location>
</feature>
<gene>
    <name evidence="4" type="ORF">IM660_12755</name>
</gene>
<sequence length="364" mass="38633">MPEQHEEGQRAAGGISTAPVAPTVSTEPAPTRDWVREQAERNARYAPILPERVRWRAVVIFVVVAMGLAWVACLPLWLSGEGLGHPLFQIFALLMMYTPTIAAAVVIFGVDRPASIPRRLGLGPLRPFGRTIGMSAATLFAFAVLPFAAVFLGAALGMIQLDLEHLSAAQAQLQQIEAQAGPGGTAGMTPQMLLLVSIAAVPINALVSSAAAFGEELGWRGWLVPNLLPLGRWPALLISGVIWALWHAPIILLGYNFGYSDARGLALMIGFCVPLGVLLGWLRLRTASVWPAVVGHGAVNAATGTTLLLLHVDAAQDVQQASLGTFLGMPGWILMAAVVLLIVALGQFRKQAEPGVSWKPGHEA</sequence>
<accession>A0A7M1SQY4</accession>
<feature type="transmembrane region" description="Helical" evidence="2">
    <location>
        <begin position="323"/>
        <end position="345"/>
    </location>
</feature>
<dbReference type="GO" id="GO:0006508">
    <property type="term" value="P:proteolysis"/>
    <property type="evidence" value="ECO:0007669"/>
    <property type="project" value="UniProtKB-KW"/>
</dbReference>
<evidence type="ECO:0000259" key="3">
    <source>
        <dbReference type="Pfam" id="PF02517"/>
    </source>
</evidence>
<keyword evidence="2" id="KW-1133">Transmembrane helix</keyword>